<evidence type="ECO:0000313" key="1">
    <source>
        <dbReference type="Proteomes" id="UP000095286"/>
    </source>
</evidence>
<name>A0AC35UHT5_9BILA</name>
<organism evidence="1 2">
    <name type="scientific">Rhabditophanes sp. KR3021</name>
    <dbReference type="NCBI Taxonomy" id="114890"/>
    <lineage>
        <taxon>Eukaryota</taxon>
        <taxon>Metazoa</taxon>
        <taxon>Ecdysozoa</taxon>
        <taxon>Nematoda</taxon>
        <taxon>Chromadorea</taxon>
        <taxon>Rhabditida</taxon>
        <taxon>Tylenchina</taxon>
        <taxon>Panagrolaimomorpha</taxon>
        <taxon>Strongyloidoidea</taxon>
        <taxon>Alloionematidae</taxon>
        <taxon>Rhabditophanes</taxon>
    </lineage>
</organism>
<evidence type="ECO:0000313" key="2">
    <source>
        <dbReference type="WBParaSite" id="RSKR_0001170100.1"/>
    </source>
</evidence>
<dbReference type="Proteomes" id="UP000095286">
    <property type="component" value="Unplaced"/>
</dbReference>
<accession>A0AC35UHT5</accession>
<proteinExistence type="predicted"/>
<reference evidence="2" key="1">
    <citation type="submission" date="2016-11" db="UniProtKB">
        <authorList>
            <consortium name="WormBaseParasite"/>
        </authorList>
    </citation>
    <scope>IDENTIFICATION</scope>
    <source>
        <strain evidence="2">KR3021</strain>
    </source>
</reference>
<sequence length="702" mass="80816">MLGGFSVLTTGIDDSDVFSDSDIISGIDHFVESDLFSTIPTTTIGDSSDIFTSDDDACNDIVLTDSTLSDLVTEDSKGNAICFPISKKVSSTVREERKQKREKRLSSKMSQNTSVGEEDSSEDEFKEPESKVYRRSESGDSSSDREYILDQTTSDEGGQYSDQFADEKLQTHILQNIAIEDEREVPLKDFLEDVDKTYWRKYEFNNEIADDTVSPQTPEFFASYKLPEITFTTPIASCFDLNFDSLCDINPRTKHQEKLLFNRLAQMIYTCVNTVASKGALKITCLQSIFEDVYGIPMKEFKKLTNLDFGSFLKHPHCKPYFKIYWDNEIETFLINEGDEAFKNLRFDITSLRRDNALLHQRKMGYLDKTLLEIDSSESVLHGKIMILELANRCAGDVFELIEFQENFEKLYGFPFNGTFLKKYFVRSKFAKVIKYHLTEVFEIIDLPNQPIKIKKLCNMEEYLNKCKDKLNYMKSDKYRTDLAKSNIMRHKFNSDKKVDVGERKSNRVRNTWDISAKEVFGEGRPRTTLVEPDSEQSSNHQGSKNNGEKQINFSIRKNTRTISFMEQNSHQYYNDSAHNKVKLSKHMETRVCISSESSSEDEHNSIKSYQNESNGNKIILNRSDNSFIERDQEVVDTKTNDSSDFESDEEIILTKKYLSSDFESDEEMIPPKQNVLVETNVKQAYSDDDLFSSSSSQYSID</sequence>
<dbReference type="WBParaSite" id="RSKR_0001170100.1">
    <property type="protein sequence ID" value="RSKR_0001170100.1"/>
    <property type="gene ID" value="RSKR_0001170100"/>
</dbReference>
<protein>
    <submittedName>
        <fullName evidence="2">DDE_Tnp_1_7 domain-containing protein</fullName>
    </submittedName>
</protein>